<dbReference type="RefSeq" id="WP_020644386.1">
    <property type="nucleotide sequence ID" value="NZ_QHHU01000022.1"/>
</dbReference>
<keyword evidence="3" id="KW-1185">Reference proteome</keyword>
<comment type="caution">
    <text evidence="2">The sequence shown here is derived from an EMBL/GenBank/DDBJ whole genome shotgun (WGS) entry which is preliminary data.</text>
</comment>
<dbReference type="AlphaFoldDB" id="A0A428WLV6"/>
<dbReference type="Pfam" id="PF07676">
    <property type="entry name" value="PD40"/>
    <property type="match status" value="2"/>
</dbReference>
<dbReference type="SUPFAM" id="SSF69304">
    <property type="entry name" value="Tricorn protease N-terminal domain"/>
    <property type="match status" value="1"/>
</dbReference>
<dbReference type="Gene3D" id="2.130.10.10">
    <property type="entry name" value="YVTN repeat-like/Quinoprotein amine dehydrogenase"/>
    <property type="match status" value="1"/>
</dbReference>
<feature type="chain" id="PRO_5019233058" description="TolB" evidence="1">
    <location>
        <begin position="25"/>
        <end position="313"/>
    </location>
</feature>
<gene>
    <name evidence="2" type="ORF">DMA12_17380</name>
</gene>
<proteinExistence type="predicted"/>
<feature type="signal peptide" evidence="1">
    <location>
        <begin position="1"/>
        <end position="24"/>
    </location>
</feature>
<organism evidence="2 3">
    <name type="scientific">Amycolatopsis balhimycina DSM 5908</name>
    <dbReference type="NCBI Taxonomy" id="1081091"/>
    <lineage>
        <taxon>Bacteria</taxon>
        <taxon>Bacillati</taxon>
        <taxon>Actinomycetota</taxon>
        <taxon>Actinomycetes</taxon>
        <taxon>Pseudonocardiales</taxon>
        <taxon>Pseudonocardiaceae</taxon>
        <taxon>Amycolatopsis</taxon>
    </lineage>
</organism>
<dbReference type="OrthoDB" id="9808778at2"/>
<sequence length="313" mass="33648">MKKLVLAFTGTALLIAAVTYTVSARHGTADAEPAAQLTLAPGQLLFHDTATGRIGAVPLADTQAKPQLSGLKCDRFAVAKQTAVCVAVKPGTLPAVTDVLVLDEHLGVRHTETLPGTPSRARVSPDGKRVYWTLFVTGDSYAQTGFSTRAGLYDLESGRLVKTIEELPVFVGGDRYFASDVNYWGITFASDGKRFYVTLGSKGRTYLVEADYARYRGKTVRENVECPSLSPDGKRVAFKKKAGEGVWRLSVLDLASLRETTLAETRSVDDQALWQDDHTVLYGLENAVWAVPADGSGAPRKLRGDAVSPAVTG</sequence>
<reference evidence="2 3" key="1">
    <citation type="submission" date="2018-05" db="EMBL/GenBank/DDBJ databases">
        <title>Evolution of GPA BGCs.</title>
        <authorList>
            <person name="Waglechner N."/>
            <person name="Wright G.D."/>
        </authorList>
    </citation>
    <scope>NUCLEOTIDE SEQUENCE [LARGE SCALE GENOMIC DNA]</scope>
    <source>
        <strain evidence="2 3">DSM 5908</strain>
    </source>
</reference>
<accession>A0A428WLV6</accession>
<evidence type="ECO:0008006" key="4">
    <source>
        <dbReference type="Google" id="ProtNLM"/>
    </source>
</evidence>
<evidence type="ECO:0000313" key="3">
    <source>
        <dbReference type="Proteomes" id="UP000286716"/>
    </source>
</evidence>
<keyword evidence="1" id="KW-0732">Signal</keyword>
<evidence type="ECO:0000256" key="1">
    <source>
        <dbReference type="SAM" id="SignalP"/>
    </source>
</evidence>
<evidence type="ECO:0000313" key="2">
    <source>
        <dbReference type="EMBL" id="RSM43990.1"/>
    </source>
</evidence>
<name>A0A428WLV6_AMYBA</name>
<dbReference type="Proteomes" id="UP000286716">
    <property type="component" value="Unassembled WGS sequence"/>
</dbReference>
<protein>
    <recommendedName>
        <fullName evidence="4">TolB</fullName>
    </recommendedName>
</protein>
<dbReference type="InterPro" id="IPR011659">
    <property type="entry name" value="WD40"/>
</dbReference>
<dbReference type="EMBL" id="QHHU01000022">
    <property type="protein sequence ID" value="RSM43990.1"/>
    <property type="molecule type" value="Genomic_DNA"/>
</dbReference>
<dbReference type="InterPro" id="IPR015943">
    <property type="entry name" value="WD40/YVTN_repeat-like_dom_sf"/>
</dbReference>